<evidence type="ECO:0000256" key="1">
    <source>
        <dbReference type="ARBA" id="ARBA00003314"/>
    </source>
</evidence>
<evidence type="ECO:0000256" key="11">
    <source>
        <dbReference type="HAMAP-Rule" id="MF_00098"/>
    </source>
</evidence>
<dbReference type="InterPro" id="IPR009080">
    <property type="entry name" value="tRNAsynth_Ia_anticodon-bd"/>
</dbReference>
<keyword evidence="9 11" id="KW-0030">Aminoacyl-tRNA synthetase</keyword>
<comment type="function">
    <text evidence="1 11">Is required not only for elongation of protein synthesis but also for the initiation of all mRNA translation through initiator tRNA(fMet) aminoacylation.</text>
</comment>
<evidence type="ECO:0000256" key="2">
    <source>
        <dbReference type="ARBA" id="ARBA00004496"/>
    </source>
</evidence>
<dbReference type="InterPro" id="IPR015413">
    <property type="entry name" value="Methionyl/Leucyl_tRNA_Synth"/>
</dbReference>
<protein>
    <recommendedName>
        <fullName evidence="11">Methionine--tRNA ligase</fullName>
        <ecNumber evidence="11">6.1.1.10</ecNumber>
    </recommendedName>
    <alternativeName>
        <fullName evidence="11">Methionyl-tRNA synthetase</fullName>
        <shortName evidence="11">MetRS</shortName>
    </alternativeName>
</protein>
<sequence length="552" mass="62812">MTDKQKILIGGAWPYANGSLHIGHVAALIGGDILARYYRLSGNDVLYVSGSDQHGTPIAVRAEKEGVPPSKIADRYHREFVRDFTELGFSYDLYTKTTTDNHEKVVQDFFLSLHNKGLIYAKSQTLPHCPNCRRFLPDRYVEGICPVCKTPGARGDQCDECGSLLDTTELLNPQCKICGTTPEFRESEHFFLKLSHFEDFLKEWVPKQKGWRQNAANFTRGLLKKGLKDRPITRDTQWGIKIPIEGYDDKRIYVWFEAVIGYVSASIEWANAQDNPDAWIPFWTNGAKNIYAHGKDNIPFHTIIWPAILKAKGGLNLPSQIVSTEYVTLERKQLSTSRNWAVWVPNFLENYDPDTLRYYVINNGPETSDADFTWQEYLERTNGDLVGVYGNFVHRILSFIFKNFGDKIPTPGDFDEEDKKILKATKDSFKTAGQLISEGKFRAAIKEIIGLARLGNQYVDKKAPWSQIKVSQEAAATTLWVCAQVIRSLGILTQPFIPRSSQVLLETIKVSNIEWRFEELPAGSTFKEPKPLFQRLDKKIIEEEIAKLEKAT</sequence>
<evidence type="ECO:0000256" key="4">
    <source>
        <dbReference type="ARBA" id="ARBA00022490"/>
    </source>
</evidence>
<feature type="short sequence motif" description="'KMSKS' region" evidence="11">
    <location>
        <begin position="333"/>
        <end position="337"/>
    </location>
</feature>
<dbReference type="GO" id="GO:0004825">
    <property type="term" value="F:methionine-tRNA ligase activity"/>
    <property type="evidence" value="ECO:0007669"/>
    <property type="project" value="UniProtKB-UniRule"/>
</dbReference>
<comment type="similarity">
    <text evidence="3 11">Belongs to the class-I aminoacyl-tRNA synthetase family. MetG type 1 subfamily.</text>
</comment>
<feature type="short sequence motif" description="'HIGH' region" evidence="11">
    <location>
        <begin position="14"/>
        <end position="24"/>
    </location>
</feature>
<evidence type="ECO:0000259" key="12">
    <source>
        <dbReference type="Pfam" id="PF09334"/>
    </source>
</evidence>
<dbReference type="InterPro" id="IPR023458">
    <property type="entry name" value="Met-tRNA_ligase_1"/>
</dbReference>
<dbReference type="GO" id="GO:0046872">
    <property type="term" value="F:metal ion binding"/>
    <property type="evidence" value="ECO:0007669"/>
    <property type="project" value="UniProtKB-KW"/>
</dbReference>
<feature type="binding site" evidence="11">
    <location>
        <position position="145"/>
    </location>
    <ligand>
        <name>Zn(2+)</name>
        <dbReference type="ChEBI" id="CHEBI:29105"/>
    </ligand>
</feature>
<comment type="caution">
    <text evidence="14">The sequence shown here is derived from an EMBL/GenBank/DDBJ whole genome shotgun (WGS) entry which is preliminary data.</text>
</comment>
<evidence type="ECO:0000256" key="10">
    <source>
        <dbReference type="ARBA" id="ARBA00047364"/>
    </source>
</evidence>
<keyword evidence="6 11" id="KW-0547">Nucleotide-binding</keyword>
<comment type="cofactor">
    <cofactor evidence="11">
        <name>Zn(2+)</name>
        <dbReference type="ChEBI" id="CHEBI:29105"/>
    </cofactor>
    <text evidence="11">Binds 1 zinc ion per subunit.</text>
</comment>
<comment type="catalytic activity">
    <reaction evidence="10 11">
        <text>tRNA(Met) + L-methionine + ATP = L-methionyl-tRNA(Met) + AMP + diphosphate</text>
        <dbReference type="Rhea" id="RHEA:13481"/>
        <dbReference type="Rhea" id="RHEA-COMP:9667"/>
        <dbReference type="Rhea" id="RHEA-COMP:9698"/>
        <dbReference type="ChEBI" id="CHEBI:30616"/>
        <dbReference type="ChEBI" id="CHEBI:33019"/>
        <dbReference type="ChEBI" id="CHEBI:57844"/>
        <dbReference type="ChEBI" id="CHEBI:78442"/>
        <dbReference type="ChEBI" id="CHEBI:78530"/>
        <dbReference type="ChEBI" id="CHEBI:456215"/>
        <dbReference type="EC" id="6.1.1.10"/>
    </reaction>
</comment>
<dbReference type="GO" id="GO:0005829">
    <property type="term" value="C:cytosol"/>
    <property type="evidence" value="ECO:0007669"/>
    <property type="project" value="TreeGrafter"/>
</dbReference>
<comment type="subcellular location">
    <subcellularLocation>
        <location evidence="2 11">Cytoplasm</location>
    </subcellularLocation>
</comment>
<dbReference type="PATRIC" id="fig|1618345.3.peg.934"/>
<dbReference type="HAMAP" id="MF_00098">
    <property type="entry name" value="Met_tRNA_synth_type1"/>
    <property type="match status" value="1"/>
</dbReference>
<evidence type="ECO:0000259" key="13">
    <source>
        <dbReference type="Pfam" id="PF19303"/>
    </source>
</evidence>
<evidence type="ECO:0000256" key="5">
    <source>
        <dbReference type="ARBA" id="ARBA00022598"/>
    </source>
</evidence>
<proteinExistence type="inferred from homology"/>
<dbReference type="Proteomes" id="UP000034207">
    <property type="component" value="Unassembled WGS sequence"/>
</dbReference>
<dbReference type="GO" id="GO:0006431">
    <property type="term" value="P:methionyl-tRNA aminoacylation"/>
    <property type="evidence" value="ECO:0007669"/>
    <property type="project" value="UniProtKB-UniRule"/>
</dbReference>
<feature type="domain" description="Methionyl/Leucyl tRNA synthetase" evidence="12">
    <location>
        <begin position="7"/>
        <end position="396"/>
    </location>
</feature>
<dbReference type="GO" id="GO:0005524">
    <property type="term" value="F:ATP binding"/>
    <property type="evidence" value="ECO:0007669"/>
    <property type="project" value="UniProtKB-UniRule"/>
</dbReference>
<keyword evidence="5 11" id="KW-0436">Ligase</keyword>
<dbReference type="Gene3D" id="3.40.50.620">
    <property type="entry name" value="HUPs"/>
    <property type="match status" value="1"/>
</dbReference>
<evidence type="ECO:0000256" key="6">
    <source>
        <dbReference type="ARBA" id="ARBA00022741"/>
    </source>
</evidence>
<dbReference type="PROSITE" id="PS00178">
    <property type="entry name" value="AA_TRNA_LIGASE_I"/>
    <property type="match status" value="1"/>
</dbReference>
<dbReference type="CDD" id="cd07957">
    <property type="entry name" value="Anticodon_Ia_Met"/>
    <property type="match status" value="1"/>
</dbReference>
<dbReference type="Gene3D" id="2.20.28.20">
    <property type="entry name" value="Methionyl-tRNA synthetase, Zn-domain"/>
    <property type="match status" value="1"/>
</dbReference>
<comment type="subunit">
    <text evidence="11">Monomer.</text>
</comment>
<keyword evidence="8 11" id="KW-0648">Protein biosynthesis</keyword>
<evidence type="ECO:0000256" key="9">
    <source>
        <dbReference type="ARBA" id="ARBA00023146"/>
    </source>
</evidence>
<accession>A0A0G0PWH1</accession>
<dbReference type="EC" id="6.1.1.10" evidence="11"/>
<evidence type="ECO:0000256" key="7">
    <source>
        <dbReference type="ARBA" id="ARBA00022840"/>
    </source>
</evidence>
<evidence type="ECO:0000313" key="15">
    <source>
        <dbReference type="Proteomes" id="UP000034207"/>
    </source>
</evidence>
<feature type="binding site" evidence="11">
    <location>
        <position position="161"/>
    </location>
    <ligand>
        <name>Zn(2+)</name>
        <dbReference type="ChEBI" id="CHEBI:29105"/>
    </ligand>
</feature>
<dbReference type="EMBL" id="LBVV01000017">
    <property type="protein sequence ID" value="KKQ93656.1"/>
    <property type="molecule type" value="Genomic_DNA"/>
</dbReference>
<dbReference type="Pfam" id="PF09334">
    <property type="entry name" value="tRNA-synt_1g"/>
    <property type="match status" value="1"/>
</dbReference>
<dbReference type="SUPFAM" id="SSF57770">
    <property type="entry name" value="Methionyl-tRNA synthetase (MetRS), Zn-domain"/>
    <property type="match status" value="1"/>
</dbReference>
<feature type="domain" description="Methionyl-tRNA synthetase anticodon-binding" evidence="13">
    <location>
        <begin position="408"/>
        <end position="542"/>
    </location>
</feature>
<evidence type="ECO:0000256" key="8">
    <source>
        <dbReference type="ARBA" id="ARBA00022917"/>
    </source>
</evidence>
<dbReference type="InterPro" id="IPR014729">
    <property type="entry name" value="Rossmann-like_a/b/a_fold"/>
</dbReference>
<dbReference type="PRINTS" id="PR01041">
    <property type="entry name" value="TRNASYNTHMET"/>
</dbReference>
<keyword evidence="11" id="KW-0862">Zinc</keyword>
<evidence type="ECO:0000256" key="3">
    <source>
        <dbReference type="ARBA" id="ARBA00008258"/>
    </source>
</evidence>
<dbReference type="STRING" id="1618345.UT18_C0017G0026"/>
<dbReference type="PANTHER" id="PTHR45765:SF1">
    <property type="entry name" value="METHIONINE--TRNA LIGASE, CYTOPLASMIC"/>
    <property type="match status" value="1"/>
</dbReference>
<organism evidence="14 15">
    <name type="scientific">candidate division CPR2 bacterium GW2011_GWC2_39_10</name>
    <dbReference type="NCBI Taxonomy" id="1618345"/>
    <lineage>
        <taxon>Bacteria</taxon>
        <taxon>Bacteria division CPR2</taxon>
    </lineage>
</organism>
<evidence type="ECO:0000313" key="14">
    <source>
        <dbReference type="EMBL" id="KKQ93656.1"/>
    </source>
</evidence>
<feature type="binding site" evidence="11">
    <location>
        <position position="336"/>
    </location>
    <ligand>
        <name>ATP</name>
        <dbReference type="ChEBI" id="CHEBI:30616"/>
    </ligand>
</feature>
<dbReference type="Gene3D" id="1.10.730.10">
    <property type="entry name" value="Isoleucyl-tRNA Synthetase, Domain 1"/>
    <property type="match status" value="1"/>
</dbReference>
<dbReference type="InterPro" id="IPR001412">
    <property type="entry name" value="aa-tRNA-synth_I_CS"/>
</dbReference>
<dbReference type="InterPro" id="IPR029038">
    <property type="entry name" value="MetRS_Zn"/>
</dbReference>
<dbReference type="FunFam" id="2.20.28.20:FF:000001">
    <property type="entry name" value="Methionine--tRNA ligase"/>
    <property type="match status" value="1"/>
</dbReference>
<gene>
    <name evidence="11" type="primary">metG</name>
    <name evidence="14" type="ORF">UT18_C0017G0026</name>
</gene>
<dbReference type="Pfam" id="PF19303">
    <property type="entry name" value="Anticodon_3"/>
    <property type="match status" value="1"/>
</dbReference>
<feature type="binding site" evidence="11">
    <location>
        <position position="158"/>
    </location>
    <ligand>
        <name>Zn(2+)</name>
        <dbReference type="ChEBI" id="CHEBI:29105"/>
    </ligand>
</feature>
<keyword evidence="11" id="KW-0479">Metal-binding</keyword>
<dbReference type="InterPro" id="IPR014758">
    <property type="entry name" value="Met-tRNA_synth"/>
</dbReference>
<dbReference type="AlphaFoldDB" id="A0A0G0PWH1"/>
<dbReference type="InterPro" id="IPR033911">
    <property type="entry name" value="MetRS_core"/>
</dbReference>
<dbReference type="CDD" id="cd00814">
    <property type="entry name" value="MetRS_core"/>
    <property type="match status" value="1"/>
</dbReference>
<feature type="binding site" evidence="11">
    <location>
        <position position="148"/>
    </location>
    <ligand>
        <name>Zn(2+)</name>
        <dbReference type="ChEBI" id="CHEBI:29105"/>
    </ligand>
</feature>
<name>A0A0G0PWH1_UNCC2</name>
<reference evidence="14 15" key="1">
    <citation type="journal article" date="2015" name="Nature">
        <title>rRNA introns, odd ribosomes, and small enigmatic genomes across a large radiation of phyla.</title>
        <authorList>
            <person name="Brown C.T."/>
            <person name="Hug L.A."/>
            <person name="Thomas B.C."/>
            <person name="Sharon I."/>
            <person name="Castelle C.J."/>
            <person name="Singh A."/>
            <person name="Wilkins M.J."/>
            <person name="Williams K.H."/>
            <person name="Banfield J.F."/>
        </authorList>
    </citation>
    <scope>NUCLEOTIDE SEQUENCE [LARGE SCALE GENOMIC DNA]</scope>
</reference>
<dbReference type="NCBIfam" id="TIGR00398">
    <property type="entry name" value="metG"/>
    <property type="match status" value="1"/>
</dbReference>
<dbReference type="SUPFAM" id="SSF47323">
    <property type="entry name" value="Anticodon-binding domain of a subclass of class I aminoacyl-tRNA synthetases"/>
    <property type="match status" value="1"/>
</dbReference>
<dbReference type="SUPFAM" id="SSF52374">
    <property type="entry name" value="Nucleotidylyl transferase"/>
    <property type="match status" value="1"/>
</dbReference>
<dbReference type="InterPro" id="IPR041872">
    <property type="entry name" value="Anticodon_Met"/>
</dbReference>
<dbReference type="NCBIfam" id="NF001100">
    <property type="entry name" value="PRK00133.1"/>
    <property type="match status" value="1"/>
</dbReference>
<keyword evidence="4 11" id="KW-0963">Cytoplasm</keyword>
<dbReference type="PANTHER" id="PTHR45765">
    <property type="entry name" value="METHIONINE--TRNA LIGASE"/>
    <property type="match status" value="1"/>
</dbReference>
<keyword evidence="7 11" id="KW-0067">ATP-binding</keyword>